<dbReference type="Pfam" id="PF13921">
    <property type="entry name" value="Myb_DNA-bind_6"/>
    <property type="match status" value="1"/>
</dbReference>
<feature type="domain" description="HTH myb-type" evidence="18">
    <location>
        <begin position="413"/>
        <end position="465"/>
    </location>
</feature>
<dbReference type="Pfam" id="PF00249">
    <property type="entry name" value="Myb_DNA-binding"/>
    <property type="match status" value="2"/>
</dbReference>
<dbReference type="PROSITE" id="PS50090">
    <property type="entry name" value="MYB_LIKE"/>
    <property type="match status" value="4"/>
</dbReference>
<evidence type="ECO:0000313" key="20">
    <source>
        <dbReference type="Proteomes" id="UP000077202"/>
    </source>
</evidence>
<feature type="domain" description="USP" evidence="16">
    <location>
        <begin position="1524"/>
        <end position="1857"/>
    </location>
</feature>
<evidence type="ECO:0000256" key="2">
    <source>
        <dbReference type="ARBA" id="ARBA00009085"/>
    </source>
</evidence>
<dbReference type="PROSITE" id="PS50235">
    <property type="entry name" value="USP_3"/>
    <property type="match status" value="1"/>
</dbReference>
<protein>
    <recommendedName>
        <fullName evidence="21">Ubiquitinyl hydrolase 1</fullName>
    </recommendedName>
</protein>
<feature type="region of interest" description="Disordered" evidence="14">
    <location>
        <begin position="1174"/>
        <end position="1199"/>
    </location>
</feature>
<keyword evidence="8" id="KW-0805">Transcription regulation</keyword>
<dbReference type="SUPFAM" id="SSF57850">
    <property type="entry name" value="RING/U-box"/>
    <property type="match status" value="1"/>
</dbReference>
<dbReference type="Gene3D" id="3.30.40.10">
    <property type="entry name" value="Zinc/RING finger domain, C3HC4 (zinc finger)"/>
    <property type="match status" value="1"/>
</dbReference>
<dbReference type="PANTHER" id="PTHR46621">
    <property type="entry name" value="SNRNA-ACTIVATING PROTEIN COMPLEX SUBUNIT 4"/>
    <property type="match status" value="1"/>
</dbReference>
<dbReference type="InterPro" id="IPR033809">
    <property type="entry name" value="USP39"/>
</dbReference>
<evidence type="ECO:0000256" key="12">
    <source>
        <dbReference type="ARBA" id="ARBA00023242"/>
    </source>
</evidence>
<feature type="domain" description="HTH myb-type" evidence="18">
    <location>
        <begin position="523"/>
        <end position="574"/>
    </location>
</feature>
<dbReference type="PANTHER" id="PTHR46621:SF1">
    <property type="entry name" value="SNRNA-ACTIVATING PROTEIN COMPLEX SUBUNIT 4"/>
    <property type="match status" value="1"/>
</dbReference>
<feature type="domain" description="Myb-like" evidence="15">
    <location>
        <begin position="466"/>
        <end position="517"/>
    </location>
</feature>
<feature type="domain" description="HTH myb-type" evidence="18">
    <location>
        <begin position="578"/>
        <end position="626"/>
    </location>
</feature>
<dbReference type="InterPro" id="IPR028889">
    <property type="entry name" value="USP"/>
</dbReference>
<evidence type="ECO:0000313" key="19">
    <source>
        <dbReference type="EMBL" id="OAE27432.1"/>
    </source>
</evidence>
<evidence type="ECO:0008006" key="21">
    <source>
        <dbReference type="Google" id="ProtNLM"/>
    </source>
</evidence>
<dbReference type="InterPro" id="IPR009057">
    <property type="entry name" value="Homeodomain-like_sf"/>
</dbReference>
<keyword evidence="12" id="KW-0539">Nucleus</keyword>
<dbReference type="Pfam" id="PF00443">
    <property type="entry name" value="UCH"/>
    <property type="match status" value="1"/>
</dbReference>
<evidence type="ECO:0000256" key="13">
    <source>
        <dbReference type="PROSITE-ProRule" id="PRU00502"/>
    </source>
</evidence>
<dbReference type="FunFam" id="1.10.10.60:FF:000016">
    <property type="entry name" value="Transcriptional activator Myb isoform A"/>
    <property type="match status" value="1"/>
</dbReference>
<dbReference type="GO" id="GO:0019185">
    <property type="term" value="C:snRNA-activating protein complex"/>
    <property type="evidence" value="ECO:0007669"/>
    <property type="project" value="TreeGrafter"/>
</dbReference>
<keyword evidence="9" id="KW-0238">DNA-binding</keyword>
<keyword evidence="3" id="KW-0507">mRNA processing</keyword>
<dbReference type="EMBL" id="LVLJ01001899">
    <property type="protein sequence ID" value="OAE27432.1"/>
    <property type="molecule type" value="Genomic_DNA"/>
</dbReference>
<dbReference type="GO" id="GO:0008270">
    <property type="term" value="F:zinc ion binding"/>
    <property type="evidence" value="ECO:0007669"/>
    <property type="project" value="UniProtKB-KW"/>
</dbReference>
<dbReference type="InterPro" id="IPR038765">
    <property type="entry name" value="Papain-like_cys_pep_sf"/>
</dbReference>
<dbReference type="GO" id="GO:0000978">
    <property type="term" value="F:RNA polymerase II cis-regulatory region sequence-specific DNA binding"/>
    <property type="evidence" value="ECO:0007669"/>
    <property type="project" value="TreeGrafter"/>
</dbReference>
<evidence type="ECO:0000256" key="5">
    <source>
        <dbReference type="ARBA" id="ARBA00022728"/>
    </source>
</evidence>
<feature type="domain" description="Myb-like" evidence="15">
    <location>
        <begin position="571"/>
        <end position="622"/>
    </location>
</feature>
<dbReference type="GO" id="GO:0001006">
    <property type="term" value="F:RNA polymerase III type 3 promoter sequence-specific DNA binding"/>
    <property type="evidence" value="ECO:0007669"/>
    <property type="project" value="TreeGrafter"/>
</dbReference>
<keyword evidence="11" id="KW-0508">mRNA splicing</keyword>
<feature type="region of interest" description="Disordered" evidence="14">
    <location>
        <begin position="809"/>
        <end position="963"/>
    </location>
</feature>
<dbReference type="InterPro" id="IPR017930">
    <property type="entry name" value="Myb_dom"/>
</dbReference>
<feature type="region of interest" description="Disordered" evidence="14">
    <location>
        <begin position="646"/>
        <end position="754"/>
    </location>
</feature>
<dbReference type="SUPFAM" id="SSF54001">
    <property type="entry name" value="Cysteine proteinases"/>
    <property type="match status" value="1"/>
</dbReference>
<evidence type="ECO:0000256" key="14">
    <source>
        <dbReference type="SAM" id="MobiDB-lite"/>
    </source>
</evidence>
<evidence type="ECO:0000259" key="18">
    <source>
        <dbReference type="PROSITE" id="PS51294"/>
    </source>
</evidence>
<dbReference type="Pfam" id="PF02148">
    <property type="entry name" value="zf-UBP"/>
    <property type="match status" value="1"/>
</dbReference>
<keyword evidence="4" id="KW-0479">Metal-binding</keyword>
<evidence type="ECO:0000256" key="1">
    <source>
        <dbReference type="ARBA" id="ARBA00004123"/>
    </source>
</evidence>
<dbReference type="PROSITE" id="PS50271">
    <property type="entry name" value="ZF_UBP"/>
    <property type="match status" value="1"/>
</dbReference>
<evidence type="ECO:0000256" key="4">
    <source>
        <dbReference type="ARBA" id="ARBA00022723"/>
    </source>
</evidence>
<comment type="subcellular location">
    <subcellularLocation>
        <location evidence="1">Nucleus</location>
    </subcellularLocation>
</comment>
<dbReference type="FunFam" id="3.30.40.10:FF:000068">
    <property type="entry name" value="U4/U6.U5 tri-snRNP-associated protein 2"/>
    <property type="match status" value="1"/>
</dbReference>
<keyword evidence="5" id="KW-0747">Spliceosome</keyword>
<feature type="domain" description="Myb-like" evidence="15">
    <location>
        <begin position="413"/>
        <end position="465"/>
    </location>
</feature>
<feature type="region of interest" description="Disordered" evidence="14">
    <location>
        <begin position="81"/>
        <end position="104"/>
    </location>
</feature>
<evidence type="ECO:0000259" key="15">
    <source>
        <dbReference type="PROSITE" id="PS50090"/>
    </source>
</evidence>
<organism evidence="19 20">
    <name type="scientific">Marchantia polymorpha subsp. ruderalis</name>
    <dbReference type="NCBI Taxonomy" id="1480154"/>
    <lineage>
        <taxon>Eukaryota</taxon>
        <taxon>Viridiplantae</taxon>
        <taxon>Streptophyta</taxon>
        <taxon>Embryophyta</taxon>
        <taxon>Marchantiophyta</taxon>
        <taxon>Marchantiopsida</taxon>
        <taxon>Marchantiidae</taxon>
        <taxon>Marchantiales</taxon>
        <taxon>Marchantiaceae</taxon>
        <taxon>Marchantia</taxon>
    </lineage>
</organism>
<comment type="caution">
    <text evidence="19">The sequence shown here is derived from an EMBL/GenBank/DDBJ whole genome shotgun (WGS) entry which is preliminary data.</text>
</comment>
<evidence type="ECO:0000256" key="6">
    <source>
        <dbReference type="ARBA" id="ARBA00022771"/>
    </source>
</evidence>
<dbReference type="InterPro" id="IPR001394">
    <property type="entry name" value="Peptidase_C19_UCH"/>
</dbReference>
<feature type="domain" description="UBP-type" evidence="17">
    <location>
        <begin position="1402"/>
        <end position="1499"/>
    </location>
</feature>
<dbReference type="GO" id="GO:0005681">
    <property type="term" value="C:spliceosomal complex"/>
    <property type="evidence" value="ECO:0007669"/>
    <property type="project" value="UniProtKB-KW"/>
</dbReference>
<dbReference type="CDD" id="cd00167">
    <property type="entry name" value="SANT"/>
    <property type="match status" value="3"/>
</dbReference>
<feature type="region of interest" description="Disordered" evidence="14">
    <location>
        <begin position="138"/>
        <end position="162"/>
    </location>
</feature>
<dbReference type="GO" id="GO:0000245">
    <property type="term" value="P:spliceosomal complex assembly"/>
    <property type="evidence" value="ECO:0007669"/>
    <property type="project" value="InterPro"/>
</dbReference>
<reference evidence="19" key="1">
    <citation type="submission" date="2016-03" db="EMBL/GenBank/DDBJ databases">
        <title>Mechanisms controlling the formation of the plant cell surface in tip-growing cells are functionally conserved among land plants.</title>
        <authorList>
            <person name="Honkanen S."/>
            <person name="Jones V.A."/>
            <person name="Morieri G."/>
            <person name="Champion C."/>
            <person name="Hetherington A.J."/>
            <person name="Kelly S."/>
            <person name="Saint-Marcoux D."/>
            <person name="Proust H."/>
            <person name="Prescott H."/>
            <person name="Dolan L."/>
        </authorList>
    </citation>
    <scope>NUCLEOTIDE SEQUENCE [LARGE SCALE GENOMIC DNA]</scope>
    <source>
        <tissue evidence="19">Whole gametophyte</tissue>
    </source>
</reference>
<evidence type="ECO:0000256" key="7">
    <source>
        <dbReference type="ARBA" id="ARBA00022833"/>
    </source>
</evidence>
<comment type="similarity">
    <text evidence="2">Belongs to the peptidase C19 family.</text>
</comment>
<dbReference type="Proteomes" id="UP000077202">
    <property type="component" value="Unassembled WGS sequence"/>
</dbReference>
<dbReference type="SUPFAM" id="SSF46689">
    <property type="entry name" value="Homeodomain-like"/>
    <property type="match status" value="3"/>
</dbReference>
<dbReference type="InterPro" id="IPR001005">
    <property type="entry name" value="SANT/Myb"/>
</dbReference>
<evidence type="ECO:0000256" key="10">
    <source>
        <dbReference type="ARBA" id="ARBA00023163"/>
    </source>
</evidence>
<dbReference type="Gene3D" id="1.10.10.60">
    <property type="entry name" value="Homeodomain-like"/>
    <property type="match status" value="4"/>
</dbReference>
<evidence type="ECO:0000259" key="17">
    <source>
        <dbReference type="PROSITE" id="PS50271"/>
    </source>
</evidence>
<evidence type="ECO:0000256" key="3">
    <source>
        <dbReference type="ARBA" id="ARBA00022664"/>
    </source>
</evidence>
<name>A0A176W4H3_MARPO</name>
<accession>A0A176W4H3</accession>
<dbReference type="SMART" id="SM00290">
    <property type="entry name" value="ZnF_UBP"/>
    <property type="match status" value="1"/>
</dbReference>
<evidence type="ECO:0000256" key="9">
    <source>
        <dbReference type="ARBA" id="ARBA00023125"/>
    </source>
</evidence>
<feature type="compositionally biased region" description="Acidic residues" evidence="14">
    <location>
        <begin position="1374"/>
        <end position="1387"/>
    </location>
</feature>
<dbReference type="PROSITE" id="PS51294">
    <property type="entry name" value="HTH_MYB"/>
    <property type="match status" value="4"/>
</dbReference>
<feature type="region of interest" description="Disordered" evidence="14">
    <location>
        <begin position="1211"/>
        <end position="1242"/>
    </location>
</feature>
<dbReference type="Gene3D" id="3.90.70.10">
    <property type="entry name" value="Cysteine proteinases"/>
    <property type="match status" value="1"/>
</dbReference>
<dbReference type="InterPro" id="IPR001607">
    <property type="entry name" value="Znf_UBP"/>
</dbReference>
<dbReference type="GO" id="GO:0004843">
    <property type="term" value="F:cysteine-type deubiquitinase activity"/>
    <property type="evidence" value="ECO:0007669"/>
    <property type="project" value="InterPro"/>
</dbReference>
<keyword evidence="7" id="KW-0862">Zinc</keyword>
<keyword evidence="10" id="KW-0804">Transcription</keyword>
<feature type="compositionally biased region" description="Acidic residues" evidence="14">
    <location>
        <begin position="93"/>
        <end position="104"/>
    </location>
</feature>
<evidence type="ECO:0000256" key="11">
    <source>
        <dbReference type="ARBA" id="ARBA00023187"/>
    </source>
</evidence>
<feature type="compositionally biased region" description="Polar residues" evidence="14">
    <location>
        <begin position="809"/>
        <end position="843"/>
    </location>
</feature>
<feature type="domain" description="HTH myb-type" evidence="18">
    <location>
        <begin position="466"/>
        <end position="521"/>
    </location>
</feature>
<dbReference type="GO" id="GO:0042795">
    <property type="term" value="P:snRNA transcription by RNA polymerase II"/>
    <property type="evidence" value="ECO:0007669"/>
    <property type="project" value="TreeGrafter"/>
</dbReference>
<dbReference type="InterPro" id="IPR013083">
    <property type="entry name" value="Znf_RING/FYVE/PHD"/>
</dbReference>
<keyword evidence="20" id="KW-1185">Reference proteome</keyword>
<dbReference type="InterPro" id="IPR051575">
    <property type="entry name" value="Myb-like_DNA-bd"/>
</dbReference>
<evidence type="ECO:0000256" key="8">
    <source>
        <dbReference type="ARBA" id="ARBA00023015"/>
    </source>
</evidence>
<feature type="compositionally biased region" description="Gly residues" evidence="14">
    <location>
        <begin position="1335"/>
        <end position="1353"/>
    </location>
</feature>
<feature type="region of interest" description="Disordered" evidence="14">
    <location>
        <begin position="1328"/>
        <end position="1394"/>
    </location>
</feature>
<proteinExistence type="inferred from homology"/>
<dbReference type="GO" id="GO:0016579">
    <property type="term" value="P:protein deubiquitination"/>
    <property type="evidence" value="ECO:0007669"/>
    <property type="project" value="InterPro"/>
</dbReference>
<dbReference type="GO" id="GO:0042796">
    <property type="term" value="P:snRNA transcription by RNA polymerase III"/>
    <property type="evidence" value="ECO:0007669"/>
    <property type="project" value="TreeGrafter"/>
</dbReference>
<feature type="compositionally biased region" description="Polar residues" evidence="14">
    <location>
        <begin position="719"/>
        <end position="729"/>
    </location>
</feature>
<sequence length="1858" mass="208937">MVIHAGDDSEEEEDDEDIAMEEGFQGHLDALKRACLLNIGQDSFLTTGAGSLPDTASTLEEDDEELFESIQKKYFLGSLDKVSIPQGRPSSNSDDEDEEQDDEEILRSVEKLYSVTELSRQISNEVDENAVFLEVRIDSPGSEAPDESSSRPEDSDKDVTHPVKDLGRAVSTLLPSNWNEEEDPEFNPPSPNSAVVAYDPYKHHTDELLCEDYGNYGSEDKEKMIGEALQKNLSYQQNLRNILNRIESKQKHNAEMQRRVRTLLDFEKYCKRKYAVFFTDQANPSLKLFSVGRGGYQSRNDDKSDYHPGGPPDNADVEVYKMLKQKATFASMSRRWRAEELRELAKGVKQQIYEVLVCEAMDAISNGDIIGDNALENSLSAIRNKELTPEEMRNAIADVNWNEVARVWLNHEDPLINKSSWTKTEDKKLLSIAQRNKTTNWEKIAQELGTNRTPAECLTRYQRSLNASIMRSVWTPEEDAKLRAAVEELGESDWSLVAACLEGRNNSQCLMRWYKVLHPRKQKKGRWSVEEDKRLNWAVSLHGARKWKQIANHVPGRTDIQCRERWCNVLNPDIKLDTWTEEEDQTLRESVALHGPHRWSAIATDLKVRTDKQCWRRWKILFPEEQPDYKRTVFIQRNALIGNFQGRKKERPKLGPQDFVSKADTFGVPSNIVRETKSKRRTSSRSAEERTTSRSAKKRTNSRSAKKSSVSVPADECGRNSSTPTTAASIQRDSAHSSQDQQDSTNHEGQDLTIYGERGTITSESTVIGALEEVSVNGNDTLADSKLRRLARIHKLKLSRANKLANSANLVLPRSAQSTRSTPDNQSEYGQNEVTDPSSSAQVQIEKKKGRKRSRTEGSDGLGNPSKRPRKISSKRTSDVLECDIQSSSQLSEVSPHLSSEETEPSSSGGLLAVTDGAEQGVTNGGTAEVICKSKKRSRVSACPQPRRVSKRRRPDNMCLPSRDSDIQTAAEEPPVVRPEPGPAILSLVDLVHSINEFCKYTFLLNEEQHVQALPDPDVSDTAVRVGVEDITSGSSALGPQLCPDPVQERYLRLVHDHDTPFVDTESIPANGHGCRTERRMVASKPTAGGACDALWCPNSGVNRIAVRSDGEGETRLITHANTESNMGGVQDGPSRLSPEDEEVAAATKAILSWPFFYGVQQLTLRADEYLNSKAPRKSSTARPPKSTKKGKSLGTSETIVETQPVAVPTPVTAVDNPVSKRPRSARCAARMRGTSRERTSEQDRWATLMPCLKMAVTCHTDAKHLNVGDGVMMRQGRVENVTTWTSSFVGVFLSPECSKRNQAEAEAEVGARERGDGAMVAEVRKMRDRDDAEVGGGGGGAPGGEAGAGAGGAKKPRLEATTESAGGLPHFEYEDDDEKAEDEELEERSREARRRYTEVRRDCPYLDTVNRQVLDFDFEKFCSVSLSNLNVYACLVCGKYFQGRGRNSHAYTHSLEAGHHVFINLQSEKVYCLPDGYEVNDPSLDDIRFVLNPRFTREQVVLLDRSKQWARALDGSDYLPGMVGLNNIKETDFVNSTIQSLMRVTPLRNFFLIPANYEKYKSPLVERFGELTRKIWHSRNFKGQVSPHEFLQAVMVASKKRFRIGVQSDPVDFISWLLNTLHADLGGTRKPYSSVIYKCFQGELEVVKEVQKSFIDKSESEDRAHATVEEEKVRSTVSVSEEVSKMPFLMLGLDLPPPPLFKDVMEKNIIPQVPLFNILKKFDGETVTEVVRPQLARLRYRVTRLPKYMILHMRRFTKNNFFVEKNPTLVNFPVKNLELKDYIPLPVPKENEKLRSKYDLIANLVHDGKPGEGSYRVFVQRKSEEQWYEMQDLHVAETLPQMVALSEAYMQIYEQQS</sequence>
<keyword evidence="6 13" id="KW-0863">Zinc-finger</keyword>
<feature type="compositionally biased region" description="Basic and acidic residues" evidence="14">
    <location>
        <begin position="148"/>
        <end position="162"/>
    </location>
</feature>
<dbReference type="CDD" id="cd02669">
    <property type="entry name" value="Peptidase_C19M"/>
    <property type="match status" value="1"/>
</dbReference>
<gene>
    <name evidence="19" type="ORF">AXG93_3911s1140</name>
</gene>
<dbReference type="SMART" id="SM00717">
    <property type="entry name" value="SANT"/>
    <property type="match status" value="4"/>
</dbReference>
<feature type="compositionally biased region" description="Basic residues" evidence="14">
    <location>
        <begin position="695"/>
        <end position="706"/>
    </location>
</feature>
<feature type="domain" description="Myb-like" evidence="15">
    <location>
        <begin position="519"/>
        <end position="570"/>
    </location>
</feature>
<evidence type="ECO:0000259" key="16">
    <source>
        <dbReference type="PROSITE" id="PS50235"/>
    </source>
</evidence>